<sequence>VVPAGTGQIPARQAALNAGLPAQTPCLTINKVCSSSLKAVSLASQIIKVGDAELIISGGIENMSQAPYLVPNARWGYKLWDATLVDAVVKDGLWCPFGDVHMGNHTDIVAEEYDISREEQDKWALRSHMLWAEAQDAGRFKDEILPVEIPQRKGPAEIFDFDERPRRDTSLEKLAKLKPVFRENGTITAGNAPGINDGATALIVSSYKKVEELGIEPIAKIIDYTQVATDPKYFAITPALATKKLLAKNDMTLKDIDLLEINEAFAAVTLICIKILEANPDIVNVNGGAVAIGHPIGASGGRILMTLIYELKRRGLKRGIAAICAGTAQSDAMLVEV</sequence>
<accession>X1JD32</accession>
<comment type="caution">
    <text evidence="6">The sequence shown here is derived from an EMBL/GenBank/DDBJ whole genome shotgun (WGS) entry which is preliminary data.</text>
</comment>
<dbReference type="InterPro" id="IPR020616">
    <property type="entry name" value="Thiolase_N"/>
</dbReference>
<dbReference type="AlphaFoldDB" id="X1JD32"/>
<dbReference type="NCBIfam" id="TIGR01930">
    <property type="entry name" value="AcCoA-C-Actrans"/>
    <property type="match status" value="1"/>
</dbReference>
<gene>
    <name evidence="6" type="ORF">S06H3_06281</name>
</gene>
<evidence type="ECO:0000256" key="3">
    <source>
        <dbReference type="ARBA" id="ARBA00023315"/>
    </source>
</evidence>
<evidence type="ECO:0000259" key="5">
    <source>
        <dbReference type="Pfam" id="PF02803"/>
    </source>
</evidence>
<evidence type="ECO:0000259" key="4">
    <source>
        <dbReference type="Pfam" id="PF00108"/>
    </source>
</evidence>
<name>X1JD32_9ZZZZ</name>
<keyword evidence="2" id="KW-0808">Transferase</keyword>
<dbReference type="InterPro" id="IPR020617">
    <property type="entry name" value="Thiolase_C"/>
</dbReference>
<proteinExistence type="inferred from homology"/>
<dbReference type="InterPro" id="IPR020615">
    <property type="entry name" value="Thiolase_acyl_enz_int_AS"/>
</dbReference>
<dbReference type="InterPro" id="IPR020613">
    <property type="entry name" value="Thiolase_CS"/>
</dbReference>
<dbReference type="GO" id="GO:0016747">
    <property type="term" value="F:acyltransferase activity, transferring groups other than amino-acyl groups"/>
    <property type="evidence" value="ECO:0007669"/>
    <property type="project" value="InterPro"/>
</dbReference>
<feature type="domain" description="Thiolase N-terminal" evidence="4">
    <location>
        <begin position="1"/>
        <end position="206"/>
    </location>
</feature>
<comment type="similarity">
    <text evidence="1">Belongs to the thiolase-like superfamily. Thiolase family.</text>
</comment>
<dbReference type="PROSITE" id="PS00098">
    <property type="entry name" value="THIOLASE_1"/>
    <property type="match status" value="1"/>
</dbReference>
<dbReference type="EMBL" id="BARV01002431">
    <property type="protein sequence ID" value="GAH91897.1"/>
    <property type="molecule type" value="Genomic_DNA"/>
</dbReference>
<dbReference type="PANTHER" id="PTHR18919">
    <property type="entry name" value="ACETYL-COA C-ACYLTRANSFERASE"/>
    <property type="match status" value="1"/>
</dbReference>
<keyword evidence="3" id="KW-0012">Acyltransferase</keyword>
<evidence type="ECO:0000256" key="1">
    <source>
        <dbReference type="ARBA" id="ARBA00010982"/>
    </source>
</evidence>
<dbReference type="PANTHER" id="PTHR18919:SF107">
    <property type="entry name" value="ACETYL-COA ACETYLTRANSFERASE, CYTOSOLIC"/>
    <property type="match status" value="1"/>
</dbReference>
<dbReference type="InterPro" id="IPR016039">
    <property type="entry name" value="Thiolase-like"/>
</dbReference>
<dbReference type="InterPro" id="IPR002155">
    <property type="entry name" value="Thiolase"/>
</dbReference>
<reference evidence="6" key="1">
    <citation type="journal article" date="2014" name="Front. Microbiol.">
        <title>High frequency of phylogenetically diverse reductive dehalogenase-homologous genes in deep subseafloor sedimentary metagenomes.</title>
        <authorList>
            <person name="Kawai M."/>
            <person name="Futagami T."/>
            <person name="Toyoda A."/>
            <person name="Takaki Y."/>
            <person name="Nishi S."/>
            <person name="Hori S."/>
            <person name="Arai W."/>
            <person name="Tsubouchi T."/>
            <person name="Morono Y."/>
            <person name="Uchiyama I."/>
            <person name="Ito T."/>
            <person name="Fujiyama A."/>
            <person name="Inagaki F."/>
            <person name="Takami H."/>
        </authorList>
    </citation>
    <scope>NUCLEOTIDE SEQUENCE</scope>
    <source>
        <strain evidence="6">Expedition CK06-06</strain>
    </source>
</reference>
<protein>
    <recommendedName>
        <fullName evidence="7">Thiolase N-terminal domain-containing protein</fullName>
    </recommendedName>
</protein>
<feature type="non-terminal residue" evidence="6">
    <location>
        <position position="1"/>
    </location>
</feature>
<dbReference type="PROSITE" id="PS00737">
    <property type="entry name" value="THIOLASE_2"/>
    <property type="match status" value="1"/>
</dbReference>
<dbReference type="SUPFAM" id="SSF53901">
    <property type="entry name" value="Thiolase-like"/>
    <property type="match status" value="2"/>
</dbReference>
<dbReference type="CDD" id="cd00751">
    <property type="entry name" value="thiolase"/>
    <property type="match status" value="1"/>
</dbReference>
<feature type="domain" description="Thiolase C-terminal" evidence="5">
    <location>
        <begin position="216"/>
        <end position="336"/>
    </location>
</feature>
<evidence type="ECO:0008006" key="7">
    <source>
        <dbReference type="Google" id="ProtNLM"/>
    </source>
</evidence>
<dbReference type="Pfam" id="PF00108">
    <property type="entry name" value="Thiolase_N"/>
    <property type="match status" value="1"/>
</dbReference>
<organism evidence="6">
    <name type="scientific">marine sediment metagenome</name>
    <dbReference type="NCBI Taxonomy" id="412755"/>
    <lineage>
        <taxon>unclassified sequences</taxon>
        <taxon>metagenomes</taxon>
        <taxon>ecological metagenomes</taxon>
    </lineage>
</organism>
<evidence type="ECO:0000256" key="2">
    <source>
        <dbReference type="ARBA" id="ARBA00022679"/>
    </source>
</evidence>
<dbReference type="Pfam" id="PF02803">
    <property type="entry name" value="Thiolase_C"/>
    <property type="match status" value="1"/>
</dbReference>
<dbReference type="Gene3D" id="3.40.47.10">
    <property type="match status" value="2"/>
</dbReference>
<evidence type="ECO:0000313" key="6">
    <source>
        <dbReference type="EMBL" id="GAH91897.1"/>
    </source>
</evidence>